<accession>A0A0N5BAY2</accession>
<evidence type="ECO:0000313" key="2">
    <source>
        <dbReference type="WBParaSite" id="SPAL_0000319600.1"/>
    </source>
</evidence>
<dbReference type="Proteomes" id="UP000046392">
    <property type="component" value="Unplaced"/>
</dbReference>
<sequence>MPNLKRNSTCLLDTFNDTEPDTQPPLKKPRLLAVFSNRVKSKLKNLSLPKSLFRTKSKVKCDTIPYSSFDFGKSEKGEPSESKSLTKDKELNNSKLIHSFYRRPFEPTNDLYKSASFNFPPLNLPPPTFKKSENIETFMTFDTNFTKNVIGNSQPNKRFRMEQEALAKNIFNM</sequence>
<dbReference type="WBParaSite" id="SPAL_0000319600.1">
    <property type="protein sequence ID" value="SPAL_0000319600.1"/>
    <property type="gene ID" value="SPAL_0000319600"/>
</dbReference>
<organism evidence="1 2">
    <name type="scientific">Strongyloides papillosus</name>
    <name type="common">Intestinal threadworm</name>
    <dbReference type="NCBI Taxonomy" id="174720"/>
    <lineage>
        <taxon>Eukaryota</taxon>
        <taxon>Metazoa</taxon>
        <taxon>Ecdysozoa</taxon>
        <taxon>Nematoda</taxon>
        <taxon>Chromadorea</taxon>
        <taxon>Rhabditida</taxon>
        <taxon>Tylenchina</taxon>
        <taxon>Panagrolaimomorpha</taxon>
        <taxon>Strongyloidoidea</taxon>
        <taxon>Strongyloididae</taxon>
        <taxon>Strongyloides</taxon>
    </lineage>
</organism>
<reference evidence="2" key="1">
    <citation type="submission" date="2017-02" db="UniProtKB">
        <authorList>
            <consortium name="WormBaseParasite"/>
        </authorList>
    </citation>
    <scope>IDENTIFICATION</scope>
</reference>
<evidence type="ECO:0000313" key="1">
    <source>
        <dbReference type="Proteomes" id="UP000046392"/>
    </source>
</evidence>
<name>A0A0N5BAY2_STREA</name>
<dbReference type="AlphaFoldDB" id="A0A0N5BAY2"/>
<keyword evidence="1" id="KW-1185">Reference proteome</keyword>
<protein>
    <submittedName>
        <fullName evidence="2">Uncharacterized protein</fullName>
    </submittedName>
</protein>
<proteinExistence type="predicted"/>